<dbReference type="GO" id="GO:0036374">
    <property type="term" value="F:glutathione hydrolase activity"/>
    <property type="evidence" value="ECO:0007669"/>
    <property type="project" value="InterPro"/>
</dbReference>
<evidence type="ECO:0000313" key="2">
    <source>
        <dbReference type="EMBL" id="CAF1294721.1"/>
    </source>
</evidence>
<sequence>MNSETLRALLTRAHIVLLYKKATIFRRRRRRTVILVLALVTVLVVSGVIAGLVYGLKRPFPTADIEFCGASHETYNITGSSILGKYSRAAVAVDSAECSKIGRHILEKNGTTMDAALAAAICNGVMNAHSMGIGGGTTILIYSKSVRCRFTAFGFILGLLLGLAALIPIIITRQTSVSQTNSNTAVSSSVSTTSFLTASSYISSCSNYFCDERVDFTTNSTSTALSLTITIQQTGTLTLQYAYCTSSSMTTNCTTSTNSIVCTFFIQSGQLTAGSYECAVQLHLANENHITSPDTYSATATNICGVVSSVSGNFP</sequence>
<dbReference type="PANTHER" id="PTHR11686:SF9">
    <property type="entry name" value="RE13973P"/>
    <property type="match status" value="1"/>
</dbReference>
<keyword evidence="1" id="KW-1133">Transmembrane helix</keyword>
<evidence type="ECO:0000256" key="1">
    <source>
        <dbReference type="SAM" id="Phobius"/>
    </source>
</evidence>
<dbReference type="EMBL" id="CAJNON010000506">
    <property type="protein sequence ID" value="CAF1294721.1"/>
    <property type="molecule type" value="Genomic_DNA"/>
</dbReference>
<evidence type="ECO:0000313" key="3">
    <source>
        <dbReference type="Proteomes" id="UP000663891"/>
    </source>
</evidence>
<keyword evidence="1" id="KW-0472">Membrane</keyword>
<organism evidence="2 3">
    <name type="scientific">Adineta steineri</name>
    <dbReference type="NCBI Taxonomy" id="433720"/>
    <lineage>
        <taxon>Eukaryota</taxon>
        <taxon>Metazoa</taxon>
        <taxon>Spiralia</taxon>
        <taxon>Gnathifera</taxon>
        <taxon>Rotifera</taxon>
        <taxon>Eurotatoria</taxon>
        <taxon>Bdelloidea</taxon>
        <taxon>Adinetida</taxon>
        <taxon>Adinetidae</taxon>
        <taxon>Adineta</taxon>
    </lineage>
</organism>
<dbReference type="SUPFAM" id="SSF56235">
    <property type="entry name" value="N-terminal nucleophile aminohydrolases (Ntn hydrolases)"/>
    <property type="match status" value="1"/>
</dbReference>
<dbReference type="PANTHER" id="PTHR11686">
    <property type="entry name" value="GAMMA GLUTAMYL TRANSPEPTIDASE"/>
    <property type="match status" value="1"/>
</dbReference>
<dbReference type="InterPro" id="IPR000101">
    <property type="entry name" value="GGT_peptidase"/>
</dbReference>
<gene>
    <name evidence="2" type="ORF">VCS650_LOCUS30705</name>
</gene>
<dbReference type="OrthoDB" id="1081007at2759"/>
<accession>A0A815DBB4</accession>
<dbReference type="InterPro" id="IPR029055">
    <property type="entry name" value="Ntn_hydrolases_N"/>
</dbReference>
<dbReference type="AlphaFoldDB" id="A0A815DBB4"/>
<protein>
    <submittedName>
        <fullName evidence="2">Uncharacterized protein</fullName>
    </submittedName>
</protein>
<dbReference type="Pfam" id="PF01019">
    <property type="entry name" value="G_glu_transpept"/>
    <property type="match status" value="1"/>
</dbReference>
<feature type="transmembrane region" description="Helical" evidence="1">
    <location>
        <begin position="116"/>
        <end position="143"/>
    </location>
</feature>
<dbReference type="Proteomes" id="UP000663891">
    <property type="component" value="Unassembled WGS sequence"/>
</dbReference>
<feature type="transmembrane region" description="Helical" evidence="1">
    <location>
        <begin position="150"/>
        <end position="171"/>
    </location>
</feature>
<reference evidence="2" key="1">
    <citation type="submission" date="2021-02" db="EMBL/GenBank/DDBJ databases">
        <authorList>
            <person name="Nowell W R."/>
        </authorList>
    </citation>
    <scope>NUCLEOTIDE SEQUENCE</scope>
</reference>
<dbReference type="GO" id="GO:0006751">
    <property type="term" value="P:glutathione catabolic process"/>
    <property type="evidence" value="ECO:0007669"/>
    <property type="project" value="InterPro"/>
</dbReference>
<proteinExistence type="predicted"/>
<dbReference type="GO" id="GO:0005886">
    <property type="term" value="C:plasma membrane"/>
    <property type="evidence" value="ECO:0007669"/>
    <property type="project" value="TreeGrafter"/>
</dbReference>
<keyword evidence="1" id="KW-0812">Transmembrane</keyword>
<comment type="caution">
    <text evidence="2">The sequence shown here is derived from an EMBL/GenBank/DDBJ whole genome shotgun (WGS) entry which is preliminary data.</text>
</comment>
<feature type="transmembrane region" description="Helical" evidence="1">
    <location>
        <begin position="33"/>
        <end position="54"/>
    </location>
</feature>
<name>A0A815DBB4_9BILA</name>